<dbReference type="AlphaFoldDB" id="A0AA38FAJ6"/>
<proteinExistence type="predicted"/>
<dbReference type="Pfam" id="PF25475">
    <property type="entry name" value="DUF7903"/>
    <property type="match status" value="1"/>
</dbReference>
<dbReference type="OMA" id="FCHCSTI"/>
<feature type="domain" description="DUF7903" evidence="2">
    <location>
        <begin position="52"/>
        <end position="171"/>
    </location>
</feature>
<dbReference type="PANTHER" id="PTHR35481">
    <property type="entry name" value="DNA-DIRECTED RNA POLYMERASE SUBUNIT ALPHA"/>
    <property type="match status" value="1"/>
</dbReference>
<accession>A0AA38FAJ6</accession>
<evidence type="ECO:0000256" key="1">
    <source>
        <dbReference type="SAM" id="MobiDB-lite"/>
    </source>
</evidence>
<evidence type="ECO:0000313" key="4">
    <source>
        <dbReference type="Proteomes" id="UP000824469"/>
    </source>
</evidence>
<reference evidence="3 4" key="1">
    <citation type="journal article" date="2021" name="Nat. Plants">
        <title>The Taxus genome provides insights into paclitaxel biosynthesis.</title>
        <authorList>
            <person name="Xiong X."/>
            <person name="Gou J."/>
            <person name="Liao Q."/>
            <person name="Li Y."/>
            <person name="Zhou Q."/>
            <person name="Bi G."/>
            <person name="Li C."/>
            <person name="Du R."/>
            <person name="Wang X."/>
            <person name="Sun T."/>
            <person name="Guo L."/>
            <person name="Liang H."/>
            <person name="Lu P."/>
            <person name="Wu Y."/>
            <person name="Zhang Z."/>
            <person name="Ro D.K."/>
            <person name="Shang Y."/>
            <person name="Huang S."/>
            <person name="Yan J."/>
        </authorList>
    </citation>
    <scope>NUCLEOTIDE SEQUENCE [LARGE SCALE GENOMIC DNA]</scope>
    <source>
        <strain evidence="3">Ta-2019</strain>
    </source>
</reference>
<gene>
    <name evidence="3" type="ORF">KI387_038946</name>
</gene>
<dbReference type="PANTHER" id="PTHR35481:SF1">
    <property type="entry name" value="DNA-DIRECTED RNA POLYMERASE SUBUNIT ALPHA"/>
    <property type="match status" value="1"/>
</dbReference>
<dbReference type="Proteomes" id="UP000824469">
    <property type="component" value="Unassembled WGS sequence"/>
</dbReference>
<comment type="caution">
    <text evidence="3">The sequence shown here is derived from an EMBL/GenBank/DDBJ whole genome shotgun (WGS) entry which is preliminary data.</text>
</comment>
<dbReference type="InterPro" id="IPR057225">
    <property type="entry name" value="DUF7903"/>
</dbReference>
<dbReference type="EMBL" id="JAHRHJ020000011">
    <property type="protein sequence ID" value="KAH9295358.1"/>
    <property type="molecule type" value="Genomic_DNA"/>
</dbReference>
<name>A0AA38FAJ6_TAXCH</name>
<feature type="region of interest" description="Disordered" evidence="1">
    <location>
        <begin position="1"/>
        <end position="49"/>
    </location>
</feature>
<evidence type="ECO:0000313" key="3">
    <source>
        <dbReference type="EMBL" id="KAH9295358.1"/>
    </source>
</evidence>
<organism evidence="3 4">
    <name type="scientific">Taxus chinensis</name>
    <name type="common">Chinese yew</name>
    <name type="synonym">Taxus wallichiana var. chinensis</name>
    <dbReference type="NCBI Taxonomy" id="29808"/>
    <lineage>
        <taxon>Eukaryota</taxon>
        <taxon>Viridiplantae</taxon>
        <taxon>Streptophyta</taxon>
        <taxon>Embryophyta</taxon>
        <taxon>Tracheophyta</taxon>
        <taxon>Spermatophyta</taxon>
        <taxon>Pinopsida</taxon>
        <taxon>Pinidae</taxon>
        <taxon>Conifers II</taxon>
        <taxon>Cupressales</taxon>
        <taxon>Taxaceae</taxon>
        <taxon>Taxus</taxon>
    </lineage>
</organism>
<feature type="non-terminal residue" evidence="3">
    <location>
        <position position="1"/>
    </location>
</feature>
<sequence length="171" mass="19668">MPYVPPHRRLAEEGQSSSRPIVPPLSVSRHGDNKIKKKQAHKKGENSLPDVDIKYARNNFRKWFAVDGNVNPTSSLLLEFKAFPGESFAHLRDEKLYTISANPSRADDQDVENNLRSLTMDEAHPWKYTWEKIKDDLREAFQNVEKYVEISKPDHAKPSFTARLGKILFHG</sequence>
<evidence type="ECO:0000259" key="2">
    <source>
        <dbReference type="Pfam" id="PF25475"/>
    </source>
</evidence>
<keyword evidence="4" id="KW-1185">Reference proteome</keyword>
<protein>
    <recommendedName>
        <fullName evidence="2">DUF7903 domain-containing protein</fullName>
    </recommendedName>
</protein>